<feature type="transmembrane region" description="Helical" evidence="11">
    <location>
        <begin position="267"/>
        <end position="285"/>
    </location>
</feature>
<feature type="transmembrane region" description="Helical" evidence="11">
    <location>
        <begin position="150"/>
        <end position="176"/>
    </location>
</feature>
<evidence type="ECO:0000256" key="11">
    <source>
        <dbReference type="SAM" id="Phobius"/>
    </source>
</evidence>
<comment type="subcellular location">
    <subcellularLocation>
        <location evidence="1">Membrane</location>
        <topology evidence="1">Multi-pass membrane protein</topology>
    </subcellularLocation>
</comment>
<proteinExistence type="inferred from homology"/>
<evidence type="ECO:0000256" key="8">
    <source>
        <dbReference type="ARBA" id="ARBA00023170"/>
    </source>
</evidence>
<dbReference type="PRINTS" id="PR00899">
    <property type="entry name" value="GPCRSTE3"/>
</dbReference>
<reference evidence="12" key="1">
    <citation type="submission" date="2020-05" db="EMBL/GenBank/DDBJ databases">
        <title>Mycena genomes resolve the evolution of fungal bioluminescence.</title>
        <authorList>
            <person name="Tsai I.J."/>
        </authorList>
    </citation>
    <scope>NUCLEOTIDE SEQUENCE</scope>
    <source>
        <strain evidence="12">160909Yilan</strain>
    </source>
</reference>
<evidence type="ECO:0000256" key="5">
    <source>
        <dbReference type="ARBA" id="ARBA00022989"/>
    </source>
</evidence>
<evidence type="ECO:0000256" key="6">
    <source>
        <dbReference type="ARBA" id="ARBA00023040"/>
    </source>
</evidence>
<feature type="transmembrane region" description="Helical" evidence="11">
    <location>
        <begin position="205"/>
        <end position="225"/>
    </location>
</feature>
<dbReference type="AlphaFoldDB" id="A0A8H6WRE6"/>
<dbReference type="CDD" id="cd14966">
    <property type="entry name" value="7tmD_STE3"/>
    <property type="match status" value="1"/>
</dbReference>
<evidence type="ECO:0000256" key="7">
    <source>
        <dbReference type="ARBA" id="ARBA00023136"/>
    </source>
</evidence>
<evidence type="ECO:0000256" key="10">
    <source>
        <dbReference type="SAM" id="MobiDB-lite"/>
    </source>
</evidence>
<dbReference type="GO" id="GO:0000750">
    <property type="term" value="P:pheromone-dependent signal transduction involved in conjugation with cellular fusion"/>
    <property type="evidence" value="ECO:0007669"/>
    <property type="project" value="TreeGrafter"/>
</dbReference>
<evidence type="ECO:0000256" key="9">
    <source>
        <dbReference type="ARBA" id="ARBA00023224"/>
    </source>
</evidence>
<evidence type="ECO:0000256" key="4">
    <source>
        <dbReference type="ARBA" id="ARBA00022692"/>
    </source>
</evidence>
<dbReference type="PANTHER" id="PTHR28097">
    <property type="entry name" value="PHEROMONE A FACTOR RECEPTOR"/>
    <property type="match status" value="1"/>
</dbReference>
<feature type="transmembrane region" description="Helical" evidence="11">
    <location>
        <begin position="6"/>
        <end position="22"/>
    </location>
</feature>
<feature type="transmembrane region" description="Helical" evidence="11">
    <location>
        <begin position="29"/>
        <end position="51"/>
    </location>
</feature>
<keyword evidence="3" id="KW-0589">Pheromone response</keyword>
<protein>
    <submittedName>
        <fullName evidence="12">Pheromone B beta 1 receptor</fullName>
    </submittedName>
</protein>
<keyword evidence="9" id="KW-0807">Transducer</keyword>
<keyword evidence="7 11" id="KW-0472">Membrane</keyword>
<gene>
    <name evidence="12" type="ORF">MSAN_02492500</name>
</gene>
<keyword evidence="4 11" id="KW-0812">Transmembrane</keyword>
<dbReference type="OrthoDB" id="2874149at2759"/>
<sequence>MHPEFAPIAFISAFSLFLALPWHWRARNVATLSIIAWLFVTNIIYAVDAIIWSDSVAIVGLTWCDITVKLIIGGNFALPAACLCVCLHLEQVSSVRTVQVTAMDKRRRQIFEACMCFGLPMIFMALHYVVQGHRFDIIEDYGCRPSTYYSIPGIFIVWVPPLVMATASLILAGLALRHFIRRRITFAAHLSANHSALTTSRYLRLLLMSVLQMIWSIAITIFTLWSTSVSIPIRPYTSWAVVHSNFSRVDQFTTLFTPQVVLATRVGIWWMVPASTFAFVAFFAFGNDAMTEYKKGFRWIRTTVLRLPRSSSSNGKTGPEASKFPGAISLASFDVKAAATPPSPATAKREEAAYDTQSIASSSVGPALSYHTHPEDRFDFEPETPSSYAPTTLSTPAHAPMPPPGDLQFSPPRSRNLTGDVLRPYTYPSLDASHHAIGLAV</sequence>
<keyword evidence="5 11" id="KW-1133">Transmembrane helix</keyword>
<feature type="transmembrane region" description="Helical" evidence="11">
    <location>
        <begin position="110"/>
        <end position="130"/>
    </location>
</feature>
<comment type="similarity">
    <text evidence="2">Belongs to the G-protein coupled receptor 4 family.</text>
</comment>
<organism evidence="12 13">
    <name type="scientific">Mycena sanguinolenta</name>
    <dbReference type="NCBI Taxonomy" id="230812"/>
    <lineage>
        <taxon>Eukaryota</taxon>
        <taxon>Fungi</taxon>
        <taxon>Dikarya</taxon>
        <taxon>Basidiomycota</taxon>
        <taxon>Agaricomycotina</taxon>
        <taxon>Agaricomycetes</taxon>
        <taxon>Agaricomycetidae</taxon>
        <taxon>Agaricales</taxon>
        <taxon>Marasmiineae</taxon>
        <taxon>Mycenaceae</taxon>
        <taxon>Mycena</taxon>
    </lineage>
</organism>
<feature type="region of interest" description="Disordered" evidence="10">
    <location>
        <begin position="371"/>
        <end position="417"/>
    </location>
</feature>
<name>A0A8H6WRE6_9AGAR</name>
<dbReference type="EMBL" id="JACAZH010000088">
    <property type="protein sequence ID" value="KAF7326987.1"/>
    <property type="molecule type" value="Genomic_DNA"/>
</dbReference>
<feature type="transmembrane region" description="Helical" evidence="11">
    <location>
        <begin position="71"/>
        <end position="89"/>
    </location>
</feature>
<accession>A0A8H6WRE6</accession>
<evidence type="ECO:0000256" key="1">
    <source>
        <dbReference type="ARBA" id="ARBA00004141"/>
    </source>
</evidence>
<evidence type="ECO:0000256" key="3">
    <source>
        <dbReference type="ARBA" id="ARBA00022507"/>
    </source>
</evidence>
<dbReference type="InterPro" id="IPR001546">
    <property type="entry name" value="GPCR_Pheromne_A_rcpt"/>
</dbReference>
<evidence type="ECO:0000313" key="12">
    <source>
        <dbReference type="EMBL" id="KAF7326987.1"/>
    </source>
</evidence>
<keyword evidence="6" id="KW-0297">G-protein coupled receptor</keyword>
<dbReference type="InterPro" id="IPR001499">
    <property type="entry name" value="GPCR_STE3"/>
</dbReference>
<dbReference type="GO" id="GO:0005886">
    <property type="term" value="C:plasma membrane"/>
    <property type="evidence" value="ECO:0007669"/>
    <property type="project" value="TreeGrafter"/>
</dbReference>
<evidence type="ECO:0000313" key="13">
    <source>
        <dbReference type="Proteomes" id="UP000623467"/>
    </source>
</evidence>
<feature type="compositionally biased region" description="Polar residues" evidence="10">
    <location>
        <begin position="384"/>
        <end position="395"/>
    </location>
</feature>
<keyword evidence="8 12" id="KW-0675">Receptor</keyword>
<dbReference type="PRINTS" id="PR00900">
    <property type="entry name" value="PHEROMONEAR"/>
</dbReference>
<dbReference type="GO" id="GO:0004933">
    <property type="term" value="F:mating-type a-factor pheromone receptor activity"/>
    <property type="evidence" value="ECO:0007669"/>
    <property type="project" value="InterPro"/>
</dbReference>
<dbReference type="PANTHER" id="PTHR28097:SF1">
    <property type="entry name" value="PHEROMONE A FACTOR RECEPTOR"/>
    <property type="match status" value="1"/>
</dbReference>
<keyword evidence="13" id="KW-1185">Reference proteome</keyword>
<dbReference type="Pfam" id="PF02076">
    <property type="entry name" value="STE3"/>
    <property type="match status" value="1"/>
</dbReference>
<dbReference type="Proteomes" id="UP000623467">
    <property type="component" value="Unassembled WGS sequence"/>
</dbReference>
<comment type="caution">
    <text evidence="12">The sequence shown here is derived from an EMBL/GenBank/DDBJ whole genome shotgun (WGS) entry which is preliminary data.</text>
</comment>
<evidence type="ECO:0000256" key="2">
    <source>
        <dbReference type="ARBA" id="ARBA00011085"/>
    </source>
</evidence>